<keyword evidence="6" id="KW-0067">ATP-binding</keyword>
<dbReference type="InterPro" id="IPR032642">
    <property type="entry name" value="Msh2_ATP-bd"/>
</dbReference>
<keyword evidence="7 12" id="KW-0238">DNA-binding</keyword>
<evidence type="ECO:0000256" key="2">
    <source>
        <dbReference type="ARBA" id="ARBA00006271"/>
    </source>
</evidence>
<evidence type="ECO:0000256" key="6">
    <source>
        <dbReference type="ARBA" id="ARBA00022840"/>
    </source>
</evidence>
<dbReference type="SUPFAM" id="SSF48334">
    <property type="entry name" value="DNA repair protein MutS, domain III"/>
    <property type="match status" value="1"/>
</dbReference>
<evidence type="ECO:0000256" key="4">
    <source>
        <dbReference type="ARBA" id="ARBA00022741"/>
    </source>
</evidence>
<dbReference type="InterPro" id="IPR007860">
    <property type="entry name" value="DNA_mmatch_repair_MutS_con_dom"/>
</dbReference>
<evidence type="ECO:0000256" key="11">
    <source>
        <dbReference type="ARBA" id="ARBA00073545"/>
    </source>
</evidence>
<dbReference type="InterPro" id="IPR027417">
    <property type="entry name" value="P-loop_NTPase"/>
</dbReference>
<evidence type="ECO:0000256" key="7">
    <source>
        <dbReference type="ARBA" id="ARBA00023125"/>
    </source>
</evidence>
<dbReference type="Gene3D" id="3.40.1170.10">
    <property type="entry name" value="DNA repair protein MutS, domain I"/>
    <property type="match status" value="1"/>
</dbReference>
<dbReference type="STRING" id="7574.A0A1S3HMF8"/>
<feature type="domain" description="DNA mismatch repair proteins mutS family" evidence="14">
    <location>
        <begin position="740"/>
        <end position="756"/>
    </location>
</feature>
<feature type="coiled-coil region" evidence="13">
    <location>
        <begin position="468"/>
        <end position="499"/>
    </location>
</feature>
<keyword evidence="4 12" id="KW-0547">Nucleotide-binding</keyword>
<evidence type="ECO:0000313" key="15">
    <source>
        <dbReference type="Proteomes" id="UP000085678"/>
    </source>
</evidence>
<dbReference type="Proteomes" id="UP000085678">
    <property type="component" value="Unplaced"/>
</dbReference>
<dbReference type="FunFam" id="3.40.50.300:FF:000523">
    <property type="entry name" value="DNA mismatch repair protein"/>
    <property type="match status" value="1"/>
</dbReference>
<evidence type="ECO:0000256" key="3">
    <source>
        <dbReference type="ARBA" id="ARBA00019549"/>
    </source>
</evidence>
<dbReference type="SMART" id="SM00534">
    <property type="entry name" value="MUTSac"/>
    <property type="match status" value="1"/>
</dbReference>
<evidence type="ECO:0000256" key="10">
    <source>
        <dbReference type="ARBA" id="ARBA00029795"/>
    </source>
</evidence>
<dbReference type="GeneID" id="106156484"/>
<dbReference type="InterPro" id="IPR000432">
    <property type="entry name" value="DNA_mismatch_repair_MutS_C"/>
</dbReference>
<evidence type="ECO:0000256" key="13">
    <source>
        <dbReference type="SAM" id="Coils"/>
    </source>
</evidence>
<comment type="subcellular location">
    <subcellularLocation>
        <location evidence="1">Nucleus</location>
    </subcellularLocation>
</comment>
<keyword evidence="9" id="KW-0539">Nucleus</keyword>
<dbReference type="GO" id="GO:0032301">
    <property type="term" value="C:MutSalpha complex"/>
    <property type="evidence" value="ECO:0007669"/>
    <property type="project" value="TreeGrafter"/>
</dbReference>
<dbReference type="FunFam" id="3.40.1170.10:FF:000003">
    <property type="entry name" value="DNA mismatch repair protein"/>
    <property type="match status" value="1"/>
</dbReference>
<keyword evidence="5 12" id="KW-0227">DNA damage</keyword>
<dbReference type="RefSeq" id="XP_013387202.1">
    <property type="nucleotide sequence ID" value="XM_013531748.1"/>
</dbReference>
<dbReference type="FunCoup" id="A0A1S3HMF8">
    <property type="interactions" value="2461"/>
</dbReference>
<dbReference type="GO" id="GO:0140664">
    <property type="term" value="F:ATP-dependent DNA damage sensor activity"/>
    <property type="evidence" value="ECO:0007669"/>
    <property type="project" value="InterPro"/>
</dbReference>
<evidence type="ECO:0000256" key="5">
    <source>
        <dbReference type="ARBA" id="ARBA00022763"/>
    </source>
</evidence>
<dbReference type="SUPFAM" id="SSF53150">
    <property type="entry name" value="DNA repair protein MutS, domain II"/>
    <property type="match status" value="1"/>
</dbReference>
<dbReference type="GO" id="GO:0005524">
    <property type="term" value="F:ATP binding"/>
    <property type="evidence" value="ECO:0007669"/>
    <property type="project" value="UniProtKB-KW"/>
</dbReference>
<dbReference type="InterPro" id="IPR007696">
    <property type="entry name" value="DNA_mismatch_repair_MutS_core"/>
</dbReference>
<reference evidence="16" key="1">
    <citation type="submission" date="2025-08" db="UniProtKB">
        <authorList>
            <consortium name="RefSeq"/>
        </authorList>
    </citation>
    <scope>IDENTIFICATION</scope>
    <source>
        <tissue evidence="16">Gonads</tissue>
    </source>
</reference>
<dbReference type="InParanoid" id="A0A1S3HMF8"/>
<evidence type="ECO:0000256" key="12">
    <source>
        <dbReference type="RuleBase" id="RU003756"/>
    </source>
</evidence>
<dbReference type="CDD" id="cd03285">
    <property type="entry name" value="ABC_MSH2_euk"/>
    <property type="match status" value="1"/>
</dbReference>
<proteinExistence type="inferred from homology"/>
<evidence type="ECO:0000313" key="16">
    <source>
        <dbReference type="RefSeq" id="XP_013387202.1"/>
    </source>
</evidence>
<dbReference type="InterPro" id="IPR007695">
    <property type="entry name" value="DNA_mismatch_repair_MutS-lik_N"/>
</dbReference>
<keyword evidence="8 12" id="KW-0234">DNA repair</keyword>
<protein>
    <recommendedName>
        <fullName evidence="11">DNA mismatch repair protein MSH2</fullName>
    </recommendedName>
    <alternativeName>
        <fullName evidence="3">DNA mismatch repair protein Msh2</fullName>
    </alternativeName>
    <alternativeName>
        <fullName evidence="10">MutS protein homolog 2</fullName>
    </alternativeName>
</protein>
<dbReference type="GO" id="GO:0030983">
    <property type="term" value="F:mismatched DNA binding"/>
    <property type="evidence" value="ECO:0007669"/>
    <property type="project" value="InterPro"/>
</dbReference>
<dbReference type="FunFam" id="1.10.1420.10:FF:000003">
    <property type="entry name" value="DNA mismatch repair protein"/>
    <property type="match status" value="1"/>
</dbReference>
<dbReference type="PANTHER" id="PTHR11361:SF35">
    <property type="entry name" value="DNA MISMATCH REPAIR PROTEIN MSH2"/>
    <property type="match status" value="1"/>
</dbReference>
<gene>
    <name evidence="16" type="primary">LOC106156484</name>
</gene>
<comment type="similarity">
    <text evidence="2 12">Belongs to the DNA mismatch repair MutS family.</text>
</comment>
<dbReference type="PIRSF" id="PIRSF005813">
    <property type="entry name" value="MSH2"/>
    <property type="match status" value="1"/>
</dbReference>
<dbReference type="SMART" id="SM00533">
    <property type="entry name" value="MUTSd"/>
    <property type="match status" value="1"/>
</dbReference>
<dbReference type="Gene3D" id="3.40.50.300">
    <property type="entry name" value="P-loop containing nucleotide triphosphate hydrolases"/>
    <property type="match status" value="1"/>
</dbReference>
<dbReference type="InterPro" id="IPR045076">
    <property type="entry name" value="MutS"/>
</dbReference>
<dbReference type="KEGG" id="lak:106156484"/>
<dbReference type="InterPro" id="IPR036678">
    <property type="entry name" value="MutS_con_dom_sf"/>
</dbReference>
<dbReference type="FunFam" id="3.30.420.110:FF:000002">
    <property type="entry name" value="DNA mismatch repair protein"/>
    <property type="match status" value="1"/>
</dbReference>
<dbReference type="GO" id="GO:0006298">
    <property type="term" value="P:mismatch repair"/>
    <property type="evidence" value="ECO:0007669"/>
    <property type="project" value="InterPro"/>
</dbReference>
<keyword evidence="15" id="KW-1185">Reference proteome</keyword>
<dbReference type="Gene3D" id="1.10.1420.10">
    <property type="match status" value="2"/>
</dbReference>
<dbReference type="OrthoDB" id="295033at2759"/>
<dbReference type="OMA" id="LVRFPQK"/>
<dbReference type="AlphaFoldDB" id="A0A1S3HMF8"/>
<comment type="function">
    <text evidence="12">Component of the post-replicative DNA mismatch repair system (MMR).</text>
</comment>
<dbReference type="Pfam" id="PF05192">
    <property type="entry name" value="MutS_III"/>
    <property type="match status" value="1"/>
</dbReference>
<sequence>MATVQSKHELQLDGIQEHGFLSYLRSLPEKPNTTIRFFDRNDYYTVHGPDAVFAAKEVFKTTGVIKHLGSGANKVESVVLSKLNFESTVRDLLLVRQYRVEVYRNRAAGKNNDWSLAYKASPGNLTQFEDVLFGSNDMSVSVGVIAVKLGTENGQRVVGVGYGDATLRKFGVCQFPENDQFSNLEALIVQLGPKECVLASGEGSPEVSRLKQVIERSGVLITERKKADFSTKDNVQDLNRLLKFKKGEQANSAALAEMDKTHAMAAVSALIKYLELLGDETNFHQFSLQSFDLSQYMKLDAAAVNALNLMPSPNEGSNKNQSVLGLLNRCRTPQGQRLLAQWVKQPLIDKNRIEERLNVVESFVEDTELRQTLQEDQLRKVPDFQRLAKKFQKKRANLQDCYRVYQALEKMPYLLEALEKHQGKHTPLLMELFTNPMKELLMDFSKFQEMVETTIDLDQVENHEFLIKPDFDEGLAELREKLDNVEKQIKAQLNKAAKDLNLEPNKVLKLESNSQLGYFFRLTRKEEKVLRNNKNYRTIDTNKSGVRFHNTPLRQLNEEFIALKDDYNEQQKSVVAEVIAIAAGYVEPMILLNDVIAHLDALVSFAHVSANAPIPYIRPRLLDKGAGILRLTEARHPCLEMQDDVAFIPNDAIFEKDKKMFHIITGPNMGGKSTYIRSVGVIVLMAQIGCFVPCTEAEISLMDCILARVGAGDSQLKGVSTFMAEMLETASILRTATDTSLVIIDELGRGTSTYDGFGLAWAISEYIATKIGAYCLFATHFHELTALSDVVPTVNNLHVTALTTNDTLTLLYRVKPGVCDQSFGIHVAELAHFPKHVLEFARQKAQELEDYQSIDLKGTDLEGEGEPAVKKRKIAKQEGEELIKEFLTKVKALPVADLTQEQISCELNKLKAELAAKGNPYIQDLMARSV</sequence>
<dbReference type="InterPro" id="IPR011184">
    <property type="entry name" value="DNA_mismatch_repair_Msh2"/>
</dbReference>
<dbReference type="Pfam" id="PF05190">
    <property type="entry name" value="MutS_IV"/>
    <property type="match status" value="1"/>
</dbReference>
<evidence type="ECO:0000259" key="14">
    <source>
        <dbReference type="PROSITE" id="PS00486"/>
    </source>
</evidence>
<dbReference type="PANTHER" id="PTHR11361">
    <property type="entry name" value="DNA MISMATCH REPAIR PROTEIN MUTS FAMILY MEMBER"/>
    <property type="match status" value="1"/>
</dbReference>
<dbReference type="NCBIfam" id="NF003810">
    <property type="entry name" value="PRK05399.1"/>
    <property type="match status" value="1"/>
</dbReference>
<accession>A0A1S3HMF8</accession>
<dbReference type="Pfam" id="PF05188">
    <property type="entry name" value="MutS_II"/>
    <property type="match status" value="1"/>
</dbReference>
<keyword evidence="13" id="KW-0175">Coiled coil</keyword>
<evidence type="ECO:0000256" key="9">
    <source>
        <dbReference type="ARBA" id="ARBA00023242"/>
    </source>
</evidence>
<dbReference type="PROSITE" id="PS00486">
    <property type="entry name" value="DNA_MISMATCH_REPAIR_2"/>
    <property type="match status" value="1"/>
</dbReference>
<name>A0A1S3HMF8_LINAN</name>
<organism evidence="15 16">
    <name type="scientific">Lingula anatina</name>
    <name type="common">Brachiopod</name>
    <name type="synonym">Lingula unguis</name>
    <dbReference type="NCBI Taxonomy" id="7574"/>
    <lineage>
        <taxon>Eukaryota</taxon>
        <taxon>Metazoa</taxon>
        <taxon>Spiralia</taxon>
        <taxon>Lophotrochozoa</taxon>
        <taxon>Brachiopoda</taxon>
        <taxon>Linguliformea</taxon>
        <taxon>Lingulata</taxon>
        <taxon>Lingulida</taxon>
        <taxon>Linguloidea</taxon>
        <taxon>Lingulidae</taxon>
        <taxon>Lingula</taxon>
    </lineage>
</organism>
<dbReference type="Gene3D" id="3.30.420.110">
    <property type="entry name" value="MutS, connector domain"/>
    <property type="match status" value="1"/>
</dbReference>
<evidence type="ECO:0000256" key="8">
    <source>
        <dbReference type="ARBA" id="ARBA00023204"/>
    </source>
</evidence>
<dbReference type="InterPro" id="IPR007861">
    <property type="entry name" value="DNA_mismatch_repair_MutS_clamp"/>
</dbReference>
<dbReference type="GO" id="GO:0006312">
    <property type="term" value="P:mitotic recombination"/>
    <property type="evidence" value="ECO:0007669"/>
    <property type="project" value="TreeGrafter"/>
</dbReference>
<evidence type="ECO:0000256" key="1">
    <source>
        <dbReference type="ARBA" id="ARBA00004123"/>
    </source>
</evidence>
<dbReference type="SUPFAM" id="SSF52540">
    <property type="entry name" value="P-loop containing nucleoside triphosphate hydrolases"/>
    <property type="match status" value="1"/>
</dbReference>
<dbReference type="InterPro" id="IPR036187">
    <property type="entry name" value="DNA_mismatch_repair_MutS_sf"/>
</dbReference>
<dbReference type="InterPro" id="IPR016151">
    <property type="entry name" value="DNA_mismatch_repair_MutS_N"/>
</dbReference>
<dbReference type="Pfam" id="PF01624">
    <property type="entry name" value="MutS_I"/>
    <property type="match status" value="1"/>
</dbReference>
<dbReference type="Pfam" id="PF00488">
    <property type="entry name" value="MutS_V"/>
    <property type="match status" value="1"/>
</dbReference>